<protein>
    <submittedName>
        <fullName evidence="1">Uncharacterized protein</fullName>
    </submittedName>
</protein>
<evidence type="ECO:0000313" key="2">
    <source>
        <dbReference type="Proteomes" id="UP000269883"/>
    </source>
</evidence>
<name>A0A2Z6AYT1_9BACT</name>
<dbReference type="Proteomes" id="UP000269883">
    <property type="component" value="Chromosome"/>
</dbReference>
<dbReference type="RefSeq" id="WP_126378505.1">
    <property type="nucleotide sequence ID" value="NZ_AP017378.1"/>
</dbReference>
<dbReference type="AlphaFoldDB" id="A0A2Z6AYT1"/>
<reference evidence="1 2" key="1">
    <citation type="journal article" date="2018" name="Sci. Adv.">
        <title>Multi-heme cytochromes provide a pathway for survival in energy-limited environments.</title>
        <authorList>
            <person name="Deng X."/>
            <person name="Dohmae N."/>
            <person name="Nealson K.H."/>
            <person name="Hashimoto K."/>
            <person name="Okamoto A."/>
        </authorList>
    </citation>
    <scope>NUCLEOTIDE SEQUENCE [LARGE SCALE GENOMIC DNA]</scope>
    <source>
        <strain evidence="1 2">IS5</strain>
    </source>
</reference>
<evidence type="ECO:0000313" key="1">
    <source>
        <dbReference type="EMBL" id="BBD08424.1"/>
    </source>
</evidence>
<dbReference type="EMBL" id="AP017378">
    <property type="protein sequence ID" value="BBD08424.1"/>
    <property type="molecule type" value="Genomic_DNA"/>
</dbReference>
<organism evidence="1 2">
    <name type="scientific">Desulfovibrio ferrophilus</name>
    <dbReference type="NCBI Taxonomy" id="241368"/>
    <lineage>
        <taxon>Bacteria</taxon>
        <taxon>Pseudomonadati</taxon>
        <taxon>Thermodesulfobacteriota</taxon>
        <taxon>Desulfovibrionia</taxon>
        <taxon>Desulfovibrionales</taxon>
        <taxon>Desulfovibrionaceae</taxon>
        <taxon>Desulfovibrio</taxon>
    </lineage>
</organism>
<sequence>MNSAVVSPGIRRALGRARRAMDPDLAAREGRAVVLCSAMTAFSLFNSIKKFSGEQGEASRLRRRAELLVSELKALESLCGDGWRDEYEHL</sequence>
<accession>A0A2Z6AYT1</accession>
<dbReference type="KEGG" id="dfl:DFE_1698"/>
<proteinExistence type="predicted"/>
<keyword evidence="2" id="KW-1185">Reference proteome</keyword>
<gene>
    <name evidence="1" type="ORF">DFE_1698</name>
</gene>